<dbReference type="Proteomes" id="UP000298200">
    <property type="component" value="Unassembled WGS sequence"/>
</dbReference>
<evidence type="ECO:0000313" key="2">
    <source>
        <dbReference type="Proteomes" id="UP000298200"/>
    </source>
</evidence>
<sequence length="159" mass="19026">MRDEFRTEKNAEIFIIDPYFTSDDFNFLINAFGQYGESYTFHIITKYEFIKGKAKAKLPFMKTKVDKQTVINETLKISKNITRGGIFKEINLYHSTFRMHDRYLFMNKEKNNNKFFVLGASLNQLFENYSYIIRTTDNHFKNIILSYTKKLLENVKKNH</sequence>
<gene>
    <name evidence="1" type="ORF">EHQ46_06035</name>
</gene>
<dbReference type="EMBL" id="RQFU01000008">
    <property type="protein sequence ID" value="TGL23074.1"/>
    <property type="molecule type" value="Genomic_DNA"/>
</dbReference>
<keyword evidence="2" id="KW-1185">Reference proteome</keyword>
<reference evidence="2" key="1">
    <citation type="journal article" date="2019" name="PLoS Negl. Trop. Dis.">
        <title>Revisiting the worldwide diversity of Leptospira species in the environment.</title>
        <authorList>
            <person name="Vincent A.T."/>
            <person name="Schiettekatte O."/>
            <person name="Bourhy P."/>
            <person name="Veyrier F.J."/>
            <person name="Picardeau M."/>
        </authorList>
    </citation>
    <scope>NUCLEOTIDE SEQUENCE [LARGE SCALE GENOMIC DNA]</scope>
    <source>
        <strain evidence="2">201800272</strain>
    </source>
</reference>
<evidence type="ECO:0000313" key="1">
    <source>
        <dbReference type="EMBL" id="TGL23074.1"/>
    </source>
</evidence>
<accession>A0ABY2M7K1</accession>
<proteinExistence type="predicted"/>
<protein>
    <submittedName>
        <fullName evidence="1">Uncharacterized protein</fullName>
    </submittedName>
</protein>
<organism evidence="1 2">
    <name type="scientific">Leptospira yanagawae</name>
    <dbReference type="NCBI Taxonomy" id="293069"/>
    <lineage>
        <taxon>Bacteria</taxon>
        <taxon>Pseudomonadati</taxon>
        <taxon>Spirochaetota</taxon>
        <taxon>Spirochaetia</taxon>
        <taxon>Leptospirales</taxon>
        <taxon>Leptospiraceae</taxon>
        <taxon>Leptospira</taxon>
    </lineage>
</organism>
<name>A0ABY2M7K1_9LEPT</name>
<comment type="caution">
    <text evidence="1">The sequence shown here is derived from an EMBL/GenBank/DDBJ whole genome shotgun (WGS) entry which is preliminary data.</text>
</comment>